<feature type="coiled-coil region" evidence="1">
    <location>
        <begin position="18"/>
        <end position="73"/>
    </location>
</feature>
<evidence type="ECO:0000313" key="3">
    <source>
        <dbReference type="Proteomes" id="UP000295636"/>
    </source>
</evidence>
<organism evidence="2 3">
    <name type="scientific">Paenibacillus piri</name>
    <dbReference type="NCBI Taxonomy" id="2547395"/>
    <lineage>
        <taxon>Bacteria</taxon>
        <taxon>Bacillati</taxon>
        <taxon>Bacillota</taxon>
        <taxon>Bacilli</taxon>
        <taxon>Bacillales</taxon>
        <taxon>Paenibacillaceae</taxon>
        <taxon>Paenibacillus</taxon>
    </lineage>
</organism>
<dbReference type="AlphaFoldDB" id="A0A4R5KNZ3"/>
<keyword evidence="3" id="KW-1185">Reference proteome</keyword>
<gene>
    <name evidence="2" type="ORF">E1757_18290</name>
</gene>
<reference evidence="2 3" key="1">
    <citation type="submission" date="2019-03" db="EMBL/GenBank/DDBJ databases">
        <title>This is whole genome sequence of Paenibacillus sp MS74 strain.</title>
        <authorList>
            <person name="Trinh H.N."/>
        </authorList>
    </citation>
    <scope>NUCLEOTIDE SEQUENCE [LARGE SCALE GENOMIC DNA]</scope>
    <source>
        <strain evidence="2 3">MS74</strain>
    </source>
</reference>
<sequence length="76" mass="9152">MKVRALIGYDPQKVGRYFNALEEEEASLDRQRMQLEQTHKLMEAELEHEIDELKRKVAELDQIETNLKQWLQINRN</sequence>
<keyword evidence="1" id="KW-0175">Coiled coil</keyword>
<protein>
    <submittedName>
        <fullName evidence="2">Uncharacterized protein</fullName>
    </submittedName>
</protein>
<dbReference type="Proteomes" id="UP000295636">
    <property type="component" value="Unassembled WGS sequence"/>
</dbReference>
<name>A0A4R5KNZ3_9BACL</name>
<evidence type="ECO:0000313" key="2">
    <source>
        <dbReference type="EMBL" id="TDF96330.1"/>
    </source>
</evidence>
<comment type="caution">
    <text evidence="2">The sequence shown here is derived from an EMBL/GenBank/DDBJ whole genome shotgun (WGS) entry which is preliminary data.</text>
</comment>
<evidence type="ECO:0000256" key="1">
    <source>
        <dbReference type="SAM" id="Coils"/>
    </source>
</evidence>
<dbReference type="EMBL" id="SMRT01000008">
    <property type="protein sequence ID" value="TDF96330.1"/>
    <property type="molecule type" value="Genomic_DNA"/>
</dbReference>
<accession>A0A4R5KNZ3</accession>
<dbReference type="RefSeq" id="WP_133230659.1">
    <property type="nucleotide sequence ID" value="NZ_SMRT01000008.1"/>
</dbReference>
<dbReference type="OrthoDB" id="2656879at2"/>
<proteinExistence type="predicted"/>